<reference evidence="7 8" key="1">
    <citation type="journal article" date="2014" name="Nat. Genet.">
        <title>Whole-genome sequence of a flatfish provides insights into ZW sex chromosome evolution and adaptation to a benthic lifestyle.</title>
        <authorList>
            <person name="Chen S."/>
            <person name="Zhang G."/>
            <person name="Shao C."/>
            <person name="Huang Q."/>
            <person name="Liu G."/>
            <person name="Zhang P."/>
            <person name="Song W."/>
            <person name="An N."/>
            <person name="Chalopin D."/>
            <person name="Volff J.N."/>
            <person name="Hong Y."/>
            <person name="Li Q."/>
            <person name="Sha Z."/>
            <person name="Zhou H."/>
            <person name="Xie M."/>
            <person name="Yu Q."/>
            <person name="Liu Y."/>
            <person name="Xiang H."/>
            <person name="Wang N."/>
            <person name="Wu K."/>
            <person name="Yang C."/>
            <person name="Zhou Q."/>
            <person name="Liao X."/>
            <person name="Yang L."/>
            <person name="Hu Q."/>
            <person name="Zhang J."/>
            <person name="Meng L."/>
            <person name="Jin L."/>
            <person name="Tian Y."/>
            <person name="Lian J."/>
            <person name="Yang J."/>
            <person name="Miao G."/>
            <person name="Liu S."/>
            <person name="Liang Z."/>
            <person name="Yan F."/>
            <person name="Li Y."/>
            <person name="Sun B."/>
            <person name="Zhang H."/>
            <person name="Zhang J."/>
            <person name="Zhu Y."/>
            <person name="Du M."/>
            <person name="Zhao Y."/>
            <person name="Schartl M."/>
            <person name="Tang Q."/>
            <person name="Wang J."/>
        </authorList>
    </citation>
    <scope>NUCLEOTIDE SEQUENCE</scope>
</reference>
<dbReference type="Proteomes" id="UP000265120">
    <property type="component" value="Chromosome 14"/>
</dbReference>
<dbReference type="InterPro" id="IPR033263">
    <property type="entry name" value="RNF180"/>
</dbReference>
<dbReference type="AlphaFoldDB" id="A0A3P8UK64"/>
<keyword evidence="2 4" id="KW-0863">Zinc-finger</keyword>
<evidence type="ECO:0000256" key="3">
    <source>
        <dbReference type="ARBA" id="ARBA00022833"/>
    </source>
</evidence>
<dbReference type="PROSITE" id="PS50089">
    <property type="entry name" value="ZF_RING_2"/>
    <property type="match status" value="1"/>
</dbReference>
<evidence type="ECO:0000256" key="4">
    <source>
        <dbReference type="PROSITE-ProRule" id="PRU00175"/>
    </source>
</evidence>
<dbReference type="PANTHER" id="PTHR46717:SF1">
    <property type="entry name" value="E3 UBIQUITIN-PROTEIN LIGASE RNF180"/>
    <property type="match status" value="1"/>
</dbReference>
<reference evidence="7" key="3">
    <citation type="submission" date="2025-09" db="UniProtKB">
        <authorList>
            <consortium name="Ensembl"/>
        </authorList>
    </citation>
    <scope>IDENTIFICATION</scope>
</reference>
<dbReference type="GO" id="GO:0061630">
    <property type="term" value="F:ubiquitin protein ligase activity"/>
    <property type="evidence" value="ECO:0007669"/>
    <property type="project" value="InterPro"/>
</dbReference>
<evidence type="ECO:0000256" key="5">
    <source>
        <dbReference type="SAM" id="MobiDB-lite"/>
    </source>
</evidence>
<dbReference type="SMART" id="SM00184">
    <property type="entry name" value="RING"/>
    <property type="match status" value="1"/>
</dbReference>
<dbReference type="GO" id="GO:0042428">
    <property type="term" value="P:serotonin metabolic process"/>
    <property type="evidence" value="ECO:0007669"/>
    <property type="project" value="TreeGrafter"/>
</dbReference>
<dbReference type="GeneTree" id="ENSGT00940000182054"/>
<dbReference type="Ensembl" id="ENSCSET00000002284.1">
    <property type="protein sequence ID" value="ENSCSEP00000002244.1"/>
    <property type="gene ID" value="ENSCSEG00000001509.1"/>
</dbReference>
<dbReference type="GO" id="GO:0005789">
    <property type="term" value="C:endoplasmic reticulum membrane"/>
    <property type="evidence" value="ECO:0007669"/>
    <property type="project" value="TreeGrafter"/>
</dbReference>
<feature type="region of interest" description="Disordered" evidence="5">
    <location>
        <begin position="1"/>
        <end position="36"/>
    </location>
</feature>
<name>A0A3P8UK64_CYNSE</name>
<accession>A0A3P8UK64</accession>
<dbReference type="GO" id="GO:0031624">
    <property type="term" value="F:ubiquitin conjugating enzyme binding"/>
    <property type="evidence" value="ECO:0007669"/>
    <property type="project" value="TreeGrafter"/>
</dbReference>
<dbReference type="GO" id="GO:0000209">
    <property type="term" value="P:protein polyubiquitination"/>
    <property type="evidence" value="ECO:0007669"/>
    <property type="project" value="InterPro"/>
</dbReference>
<dbReference type="GO" id="GO:0042415">
    <property type="term" value="P:norepinephrine metabolic process"/>
    <property type="evidence" value="ECO:0007669"/>
    <property type="project" value="TreeGrafter"/>
</dbReference>
<sequence>MWSRWCTRGPGGSCTPPGSSHCLAGNTETDSEDDKDREGLICPVCLDVFFRPHSCKPCGHVFCEPCLRRVAKNRARSTPCPLCRSIISYTDVNKGEPYPQTKMLSFFY</sequence>
<evidence type="ECO:0000259" key="6">
    <source>
        <dbReference type="PROSITE" id="PS50089"/>
    </source>
</evidence>
<keyword evidence="8" id="KW-1185">Reference proteome</keyword>
<dbReference type="InterPro" id="IPR017907">
    <property type="entry name" value="Znf_RING_CS"/>
</dbReference>
<evidence type="ECO:0000313" key="7">
    <source>
        <dbReference type="Ensembl" id="ENSCSEP00000002244.1"/>
    </source>
</evidence>
<keyword evidence="1" id="KW-0479">Metal-binding</keyword>
<dbReference type="Pfam" id="PF13445">
    <property type="entry name" value="zf-RING_UBOX"/>
    <property type="match status" value="1"/>
</dbReference>
<dbReference type="Gene3D" id="3.30.40.10">
    <property type="entry name" value="Zinc/RING finger domain, C3HC4 (zinc finger)"/>
    <property type="match status" value="1"/>
</dbReference>
<dbReference type="PANTHER" id="PTHR46717">
    <property type="entry name" value="E3 UBIQUITIN-PROTEIN LIGASE RNF180"/>
    <property type="match status" value="1"/>
</dbReference>
<evidence type="ECO:0000313" key="8">
    <source>
        <dbReference type="Proteomes" id="UP000265120"/>
    </source>
</evidence>
<organism evidence="7 8">
    <name type="scientific">Cynoglossus semilaevis</name>
    <name type="common">Tongue sole</name>
    <dbReference type="NCBI Taxonomy" id="244447"/>
    <lineage>
        <taxon>Eukaryota</taxon>
        <taxon>Metazoa</taxon>
        <taxon>Chordata</taxon>
        <taxon>Craniata</taxon>
        <taxon>Vertebrata</taxon>
        <taxon>Euteleostomi</taxon>
        <taxon>Actinopterygii</taxon>
        <taxon>Neopterygii</taxon>
        <taxon>Teleostei</taxon>
        <taxon>Neoteleostei</taxon>
        <taxon>Acanthomorphata</taxon>
        <taxon>Carangaria</taxon>
        <taxon>Pleuronectiformes</taxon>
        <taxon>Pleuronectoidei</taxon>
        <taxon>Cynoglossidae</taxon>
        <taxon>Cynoglossinae</taxon>
        <taxon>Cynoglossus</taxon>
    </lineage>
</organism>
<evidence type="ECO:0000256" key="1">
    <source>
        <dbReference type="ARBA" id="ARBA00022723"/>
    </source>
</evidence>
<evidence type="ECO:0000256" key="2">
    <source>
        <dbReference type="ARBA" id="ARBA00022771"/>
    </source>
</evidence>
<dbReference type="SUPFAM" id="SSF57850">
    <property type="entry name" value="RING/U-box"/>
    <property type="match status" value="1"/>
</dbReference>
<dbReference type="InParanoid" id="A0A3P8UK64"/>
<keyword evidence="3" id="KW-0862">Zinc</keyword>
<dbReference type="InterPro" id="IPR027370">
    <property type="entry name" value="Znf-RING_euk"/>
</dbReference>
<dbReference type="GO" id="GO:0032436">
    <property type="term" value="P:positive regulation of proteasomal ubiquitin-dependent protein catabolic process"/>
    <property type="evidence" value="ECO:0007669"/>
    <property type="project" value="TreeGrafter"/>
</dbReference>
<dbReference type="GO" id="GO:0008270">
    <property type="term" value="F:zinc ion binding"/>
    <property type="evidence" value="ECO:0007669"/>
    <property type="project" value="UniProtKB-KW"/>
</dbReference>
<dbReference type="PROSITE" id="PS00518">
    <property type="entry name" value="ZF_RING_1"/>
    <property type="match status" value="1"/>
</dbReference>
<reference evidence="7" key="2">
    <citation type="submission" date="2025-08" db="UniProtKB">
        <authorList>
            <consortium name="Ensembl"/>
        </authorList>
    </citation>
    <scope>IDENTIFICATION</scope>
</reference>
<dbReference type="InterPro" id="IPR013083">
    <property type="entry name" value="Znf_RING/FYVE/PHD"/>
</dbReference>
<feature type="domain" description="RING-type" evidence="6">
    <location>
        <begin position="42"/>
        <end position="84"/>
    </location>
</feature>
<proteinExistence type="predicted"/>
<dbReference type="InterPro" id="IPR001841">
    <property type="entry name" value="Znf_RING"/>
</dbReference>
<protein>
    <recommendedName>
        <fullName evidence="6">RING-type domain-containing protein</fullName>
    </recommendedName>
</protein>